<accession>A0ABQ2XWE7</accession>
<dbReference type="EMBL" id="BMYU01000002">
    <property type="protein sequence ID" value="GGX34966.1"/>
    <property type="molecule type" value="Genomic_DNA"/>
</dbReference>
<keyword evidence="3" id="KW-1185">Reference proteome</keyword>
<dbReference type="Proteomes" id="UP000653343">
    <property type="component" value="Unassembled WGS sequence"/>
</dbReference>
<organism evidence="2 3">
    <name type="scientific">Undibacterium squillarum</name>
    <dbReference type="NCBI Taxonomy" id="1131567"/>
    <lineage>
        <taxon>Bacteria</taxon>
        <taxon>Pseudomonadati</taxon>
        <taxon>Pseudomonadota</taxon>
        <taxon>Betaproteobacteria</taxon>
        <taxon>Burkholderiales</taxon>
        <taxon>Oxalobacteraceae</taxon>
        <taxon>Undibacterium</taxon>
    </lineage>
</organism>
<evidence type="ECO:0000313" key="3">
    <source>
        <dbReference type="Proteomes" id="UP000653343"/>
    </source>
</evidence>
<protein>
    <submittedName>
        <fullName evidence="2">Uncharacterized protein</fullName>
    </submittedName>
</protein>
<comment type="caution">
    <text evidence="2">The sequence shown here is derived from an EMBL/GenBank/DDBJ whole genome shotgun (WGS) entry which is preliminary data.</text>
</comment>
<sequence>MYKTGLSARPAHRFRDQSTLSERHKKRSNDVKHIGEPQTFLYPEHDSMKSCFCRISAIKSLSQFTGIPYAT</sequence>
<proteinExistence type="predicted"/>
<gene>
    <name evidence="2" type="ORF">GCM10010946_10340</name>
</gene>
<name>A0ABQ2XWE7_9BURK</name>
<feature type="region of interest" description="Disordered" evidence="1">
    <location>
        <begin position="1"/>
        <end position="32"/>
    </location>
</feature>
<evidence type="ECO:0000313" key="2">
    <source>
        <dbReference type="EMBL" id="GGX34966.1"/>
    </source>
</evidence>
<reference evidence="3" key="1">
    <citation type="journal article" date="2019" name="Int. J. Syst. Evol. Microbiol.">
        <title>The Global Catalogue of Microorganisms (GCM) 10K type strain sequencing project: providing services to taxonomists for standard genome sequencing and annotation.</title>
        <authorList>
            <consortium name="The Broad Institute Genomics Platform"/>
            <consortium name="The Broad Institute Genome Sequencing Center for Infectious Disease"/>
            <person name="Wu L."/>
            <person name="Ma J."/>
        </authorList>
    </citation>
    <scope>NUCLEOTIDE SEQUENCE [LARGE SCALE GENOMIC DNA]</scope>
    <source>
        <strain evidence="3">KCTC 23917</strain>
    </source>
</reference>
<evidence type="ECO:0000256" key="1">
    <source>
        <dbReference type="SAM" id="MobiDB-lite"/>
    </source>
</evidence>